<dbReference type="BioCyc" id="PMAR59922:G1G80-2416-MONOMER"/>
<evidence type="ECO:0000313" key="3">
    <source>
        <dbReference type="EMBL" id="ABM79485.1"/>
    </source>
</evidence>
<evidence type="ECO:0000256" key="1">
    <source>
        <dbReference type="SAM" id="Phobius"/>
    </source>
</evidence>
<feature type="transmembrane region" description="Helical" evidence="1">
    <location>
        <begin position="34"/>
        <end position="58"/>
    </location>
</feature>
<feature type="transmembrane region" description="Helical" evidence="1">
    <location>
        <begin position="122"/>
        <end position="145"/>
    </location>
</feature>
<reference evidence="3 4" key="1">
    <citation type="journal article" date="2007" name="PLoS Genet.">
        <title>Patterns and implications of gene gain and loss in the evolution of Prochlorococcus.</title>
        <authorList>
            <person name="Kettler G.C."/>
            <person name="Martiny A.C."/>
            <person name="Huang K."/>
            <person name="Zucker J."/>
            <person name="Coleman M.L."/>
            <person name="Rodrigue S."/>
            <person name="Chen F."/>
            <person name="Lapidus A."/>
            <person name="Ferriera S."/>
            <person name="Johnson J."/>
            <person name="Steglich C."/>
            <person name="Church G.M."/>
            <person name="Richardson P."/>
            <person name="Chisholm S.W."/>
        </authorList>
    </citation>
    <scope>NUCLEOTIDE SEQUENCE [LARGE SCALE GENOMIC DNA]</scope>
    <source>
        <strain evidence="3 4">MIT 9303</strain>
    </source>
</reference>
<protein>
    <submittedName>
        <fullName evidence="3">Uncharacterized protein conserved in bacteria</fullName>
    </submittedName>
</protein>
<organism evidence="3 4">
    <name type="scientific">Prochlorococcus marinus (strain MIT 9303)</name>
    <dbReference type="NCBI Taxonomy" id="59922"/>
    <lineage>
        <taxon>Bacteria</taxon>
        <taxon>Bacillati</taxon>
        <taxon>Cyanobacteriota</taxon>
        <taxon>Cyanophyceae</taxon>
        <taxon>Synechococcales</taxon>
        <taxon>Prochlorococcaceae</taxon>
        <taxon>Prochlorococcus</taxon>
    </lineage>
</organism>
<evidence type="ECO:0000259" key="2">
    <source>
        <dbReference type="Pfam" id="PF09835"/>
    </source>
</evidence>
<feature type="transmembrane region" description="Helical" evidence="1">
    <location>
        <begin position="65"/>
        <end position="85"/>
    </location>
</feature>
<dbReference type="InterPro" id="IPR018639">
    <property type="entry name" value="DUF2062"/>
</dbReference>
<keyword evidence="1" id="KW-0812">Transmembrane</keyword>
<sequence>MIQQTLQGISRRLRRWLVWLWQQEGTPGQRARGVAAGVFSGCFPFFGLQTLLGVALASVVRGNHVLAAIGTWISNPITYLPLYWFNYQVGCYVIGQGQNDFDLTQLNDQDLWAQGWAFSTRLLLGSSLVGASAALFTSCVVYGLLKGPAKAKSRQRVYRRRSQSKHD</sequence>
<dbReference type="HOGENOM" id="CLU_102912_1_0_3"/>
<proteinExistence type="predicted"/>
<dbReference type="Proteomes" id="UP000002274">
    <property type="component" value="Chromosome"/>
</dbReference>
<dbReference type="PANTHER" id="PTHR40547:SF1">
    <property type="entry name" value="SLL0298 PROTEIN"/>
    <property type="match status" value="1"/>
</dbReference>
<gene>
    <name evidence="3" type="ordered locus">P9303_27551</name>
</gene>
<accession>A2CDC5</accession>
<dbReference type="RefSeq" id="WP_011827328.1">
    <property type="nucleotide sequence ID" value="NC_008820.1"/>
</dbReference>
<dbReference type="PANTHER" id="PTHR40547">
    <property type="entry name" value="SLL0298 PROTEIN"/>
    <property type="match status" value="1"/>
</dbReference>
<dbReference type="AlphaFoldDB" id="A2CDC5"/>
<evidence type="ECO:0000313" key="4">
    <source>
        <dbReference type="Proteomes" id="UP000002274"/>
    </source>
</evidence>
<dbReference type="EMBL" id="CP000554">
    <property type="protein sequence ID" value="ABM79485.1"/>
    <property type="molecule type" value="Genomic_DNA"/>
</dbReference>
<name>A2CDC5_PROM3</name>
<keyword evidence="1" id="KW-1133">Transmembrane helix</keyword>
<keyword evidence="1" id="KW-0472">Membrane</keyword>
<dbReference type="Pfam" id="PF09835">
    <property type="entry name" value="DUF2062"/>
    <property type="match status" value="1"/>
</dbReference>
<dbReference type="KEGG" id="pmf:P9303_27551"/>
<feature type="domain" description="DUF2062" evidence="2">
    <location>
        <begin position="11"/>
        <end position="151"/>
    </location>
</feature>
<dbReference type="STRING" id="59922.P9303_27551"/>